<dbReference type="InterPro" id="IPR029044">
    <property type="entry name" value="Nucleotide-diphossugar_trans"/>
</dbReference>
<dbReference type="CDD" id="cd04190">
    <property type="entry name" value="Chitin_synth_C"/>
    <property type="match status" value="1"/>
</dbReference>
<evidence type="ECO:0000256" key="10">
    <source>
        <dbReference type="ARBA" id="ARBA00023175"/>
    </source>
</evidence>
<feature type="transmembrane region" description="Helical" evidence="14">
    <location>
        <begin position="881"/>
        <end position="905"/>
    </location>
</feature>
<evidence type="ECO:0000256" key="8">
    <source>
        <dbReference type="ARBA" id="ARBA00023123"/>
    </source>
</evidence>
<evidence type="ECO:0000256" key="4">
    <source>
        <dbReference type="ARBA" id="ARBA00022676"/>
    </source>
</evidence>
<dbReference type="Gene3D" id="3.40.850.10">
    <property type="entry name" value="Kinesin motor domain"/>
    <property type="match status" value="1"/>
</dbReference>
<evidence type="ECO:0000313" key="17">
    <source>
        <dbReference type="EMBL" id="KAK9767698.1"/>
    </source>
</evidence>
<feature type="transmembrane region" description="Helical" evidence="14">
    <location>
        <begin position="1519"/>
        <end position="1542"/>
    </location>
</feature>
<dbReference type="Gene3D" id="3.90.550.10">
    <property type="entry name" value="Spore Coat Polysaccharide Biosynthesis Protein SpsA, Chain A"/>
    <property type="match status" value="1"/>
</dbReference>
<feature type="domain" description="Myosin motor" evidence="15">
    <location>
        <begin position="15"/>
        <end position="732"/>
    </location>
</feature>
<evidence type="ECO:0000256" key="2">
    <source>
        <dbReference type="ARBA" id="ARBA00012543"/>
    </source>
</evidence>
<protein>
    <recommendedName>
        <fullName evidence="2">chitin synthase</fullName>
        <ecNumber evidence="2">2.4.1.16</ecNumber>
    </recommendedName>
</protein>
<dbReference type="InterPro" id="IPR004835">
    <property type="entry name" value="Chitin_synth"/>
</dbReference>
<dbReference type="PRINTS" id="PR00193">
    <property type="entry name" value="MYOSINHEAVY"/>
</dbReference>
<dbReference type="SUPFAM" id="SSF52540">
    <property type="entry name" value="P-loop containing nucleoside triphosphate hydrolases"/>
    <property type="match status" value="1"/>
</dbReference>
<dbReference type="Gene3D" id="1.20.120.720">
    <property type="entry name" value="Myosin VI head, motor domain, U50 subdomain"/>
    <property type="match status" value="1"/>
</dbReference>
<gene>
    <name evidence="17" type="ORF">K7432_002301</name>
</gene>
<evidence type="ECO:0000256" key="1">
    <source>
        <dbReference type="ARBA" id="ARBA00004651"/>
    </source>
</evidence>
<keyword evidence="6 14" id="KW-0812">Transmembrane</keyword>
<dbReference type="InterPro" id="IPR027417">
    <property type="entry name" value="P-loop_NTPase"/>
</dbReference>
<keyword evidence="4" id="KW-0328">Glycosyltransferase</keyword>
<feature type="domain" description="DEK-C" evidence="16">
    <location>
        <begin position="1811"/>
        <end position="1866"/>
    </location>
</feature>
<comment type="similarity">
    <text evidence="12">Belongs to the TRAFAC class myosin-kinesin ATPase superfamily. Myosin family.</text>
</comment>
<dbReference type="PANTHER" id="PTHR22914">
    <property type="entry name" value="CHITIN SYNTHASE"/>
    <property type="match status" value="1"/>
</dbReference>
<organism evidence="17 18">
    <name type="scientific">Basidiobolus ranarum</name>
    <dbReference type="NCBI Taxonomy" id="34480"/>
    <lineage>
        <taxon>Eukaryota</taxon>
        <taxon>Fungi</taxon>
        <taxon>Fungi incertae sedis</taxon>
        <taxon>Zoopagomycota</taxon>
        <taxon>Entomophthoromycotina</taxon>
        <taxon>Basidiobolomycetes</taxon>
        <taxon>Basidiobolales</taxon>
        <taxon>Basidiobolaceae</taxon>
        <taxon>Basidiobolus</taxon>
    </lineage>
</organism>
<dbReference type="Proteomes" id="UP001479436">
    <property type="component" value="Unassembled WGS sequence"/>
</dbReference>
<dbReference type="SUPFAM" id="SSF109715">
    <property type="entry name" value="DEK C-terminal domain"/>
    <property type="match status" value="1"/>
</dbReference>
<dbReference type="SUPFAM" id="SSF53448">
    <property type="entry name" value="Nucleotide-diphospho-sugar transferases"/>
    <property type="match status" value="1"/>
</dbReference>
<evidence type="ECO:0000256" key="3">
    <source>
        <dbReference type="ARBA" id="ARBA00022475"/>
    </source>
</evidence>
<keyword evidence="9 14" id="KW-0472">Membrane</keyword>
<evidence type="ECO:0000259" key="16">
    <source>
        <dbReference type="PROSITE" id="PS51998"/>
    </source>
</evidence>
<dbReference type="SUPFAM" id="SSF55856">
    <property type="entry name" value="Cytochrome b5-like heme/steroid binding domain"/>
    <property type="match status" value="1"/>
</dbReference>
<dbReference type="InterPro" id="IPR036961">
    <property type="entry name" value="Kinesin_motor_dom_sf"/>
</dbReference>
<reference evidence="17 18" key="1">
    <citation type="submission" date="2023-04" db="EMBL/GenBank/DDBJ databases">
        <title>Genome of Basidiobolus ranarum AG-B5.</title>
        <authorList>
            <person name="Stajich J.E."/>
            <person name="Carter-House D."/>
            <person name="Gryganskyi A."/>
        </authorList>
    </citation>
    <scope>NUCLEOTIDE SEQUENCE [LARGE SCALE GENOMIC DNA]</scope>
    <source>
        <strain evidence="17 18">AG-B5</strain>
    </source>
</reference>
<sequence>MSQYLHNAENGGYLPEDVTHLDLKNLTEDSFTHCIQGRFEQAQLYTKINNSALIAVNSFGPEKENTAISQQYIEACYRDTSGNPHNLPSHIYELAAKVYLHLRRTGVDQSIILSGVTGSGKSESYKKLLSQFCNLAAYGKKETKLPGQIQNIQVVLEAFGNAMTTQNQNASRYCMYQEIQYNARGRISGAKTLTFSLEKYRVTHTPLHERNFNSFYYLLAGLSADEKSALELSEPEDYHYLSQTQRFKIDGVDDGDKFRELRAAMKSLGIKTSVQTNVFRLLTGILHLGNIIFEDHSEQECSNVKNTELLQLVAEIFGVGYTPLMESLIFKSKLVGKDVCTVYLDAKTAGKQRDALARALYSLLFTWIVEAINTKVCNESPTNFIGLLDPIGFQNMEHNRYEEFCINFTNEKIHNFILKHMFDPSIGMNSELAADGVTIPNILYSDNQSCVDMIIGKASLIEVIEENGISESEEDSKNISLIIDQRFGKHSSFHSTQTHNQFGIKHYAGTVDYDTDNFVEKNKDILAADFVSLFRGSTPSTNAFVTELFSSDAVETESHPRSKDTIIAAQQLTKPTRQSSRRHPKKPDVKKESSKSSIPGVLTQLDSTLNDLFDTMNETLIWNVFNIRSNLSQSPYEFDAHCVRNQIVGLSLTEIACRLVNDYTASLEFSEFLERYQPIIEALRLDSSKDSRQLVMAVKNISGWNDKDMYVGAQERVFLCEHVWKELEDSLRAMEKDERNAQKGRASSLGHDGESLVSGYNGHDNTSMPPRSMPYDTGSYNSEEDYRSQNMPSGYGQYAREDSEYGSEFDFRNQPGNEIELTKASKGDSKGAPVVETLPLSAVRRSWLCVTKLFTWWIPSFTLSWCGMKRPDVQLAWREKVTLCIFILILWGVIIFIIVGLGLILCPRVHYYNATDVAFHQGKGDLFVYMYGKVYDVSIFADSDHGRTSVSTGVPYSEMSSMIVEVNNDITPYFEIPLHVQCPGLVAEGSTLQMKSDIVLPITVPHQTGIFQTNPNSPMKNDNWFYTNALPFLRLSTKGDVAWEVDHIRYMSQQGYKKWGIINGRVYDLTSYFNTIDDPMNVNVQQFLDPQIKQLFHLSSTFGPDLTKEWNEKVHLDSQTRAMNMECLDNLFYIGVVDTRHGIKCKLAHWIPVAFAIVLCSVIGLKFLAALQLTSKRKPEDLDKFVICQVPCYTEDEDSLRKTIDSLAGLQYDDKRKLIFFIADGMIIGSGNDRPTPKIVCDILGVDPDYDPEPFSFKSIGEGNQQHNMAKVYSGLYEFEGHVVPYIVVAKIGKPSERSRPGNRGKRDSQIILMNFLNRVHFDSEMCPLDLEIYHQIKNVIGVNPAFYEYILMVDADTEVKPDSLTRLIACMTHDARIIGLCGETQLANEEFSWATMIQVYEYYISHHLAKAFESLFGSVTCLPGCFCMYRIRTVKGSPLIINNEVINNYSENNVDTLHKKNLLSLGEDRYLTTLMLKHFPQYKMKFTSDAICYTVAPDKWSVLLSQRRRWINSTVHNLFELLFLSDLCGFCCFSMRFVVFLDLFGTIIMPATVAYLVYLIIAAIIDPNSLSTVALIMFAVVYGLQAVIFILKREWQHVGWMIIYILAMPIFSFAIPIYAFWHFDDFSWGNTRMILGDKGEKKVVSNEAPFDPKSIPMKKWSQFEQEAWEAGSTTSKDHSSRSRSRSRFEGSQYDGSQYRSQSPYAGSQYGGSQVSANYYDKQSSYYQGHDQRPASHLSPSVMPSPGFNGSNHDGYIDSRTSLAYSQYGHDMSPDRHSVAPQSPYDYPVHQMPMAMPSPRPESAMSGGGYYPTDEEILGEIRHILSTADLMTVTKKQVREQLALVFGADMSPRRDFINNSIELVLQGQI</sequence>
<keyword evidence="11" id="KW-0325">Glycoprotein</keyword>
<evidence type="ECO:0000256" key="5">
    <source>
        <dbReference type="ARBA" id="ARBA00022679"/>
    </source>
</evidence>
<evidence type="ECO:0000256" key="9">
    <source>
        <dbReference type="ARBA" id="ARBA00023136"/>
    </source>
</evidence>
<evidence type="ECO:0000256" key="14">
    <source>
        <dbReference type="SAM" id="Phobius"/>
    </source>
</evidence>
<feature type="transmembrane region" description="Helical" evidence="14">
    <location>
        <begin position="1573"/>
        <end position="1592"/>
    </location>
</feature>
<feature type="compositionally biased region" description="Polar residues" evidence="13">
    <location>
        <begin position="1694"/>
        <end position="1714"/>
    </location>
</feature>
<feature type="region of interest" description="Disordered" evidence="13">
    <location>
        <begin position="1727"/>
        <end position="1755"/>
    </location>
</feature>
<dbReference type="Pfam" id="PF00063">
    <property type="entry name" value="Myosin_head"/>
    <property type="match status" value="1"/>
</dbReference>
<evidence type="ECO:0000256" key="13">
    <source>
        <dbReference type="SAM" id="MobiDB-lite"/>
    </source>
</evidence>
<comment type="caution">
    <text evidence="17">The sequence shown here is derived from an EMBL/GenBank/DDBJ whole genome shotgun (WGS) entry which is preliminary data.</text>
</comment>
<keyword evidence="18" id="KW-1185">Reference proteome</keyword>
<evidence type="ECO:0000256" key="12">
    <source>
        <dbReference type="PROSITE-ProRule" id="PRU00782"/>
    </source>
</evidence>
<dbReference type="InterPro" id="IPR036400">
    <property type="entry name" value="Cyt_B5-like_heme/steroid_sf"/>
</dbReference>
<dbReference type="EC" id="2.4.1.16" evidence="2"/>
<proteinExistence type="inferred from homology"/>
<feature type="region of interest" description="Actin-binding" evidence="12">
    <location>
        <begin position="609"/>
        <end position="631"/>
    </location>
</feature>
<dbReference type="Pfam" id="PF03142">
    <property type="entry name" value="Chitin_synth_2"/>
    <property type="match status" value="1"/>
</dbReference>
<dbReference type="PROSITE" id="PS51998">
    <property type="entry name" value="DEK_C"/>
    <property type="match status" value="1"/>
</dbReference>
<feature type="transmembrane region" description="Helical" evidence="14">
    <location>
        <begin position="1598"/>
        <end position="1624"/>
    </location>
</feature>
<comment type="subcellular location">
    <subcellularLocation>
        <location evidence="1">Cell membrane</location>
        <topology evidence="1">Multi-pass membrane protein</topology>
    </subcellularLocation>
</comment>
<keyword evidence="12" id="KW-0547">Nucleotide-binding</keyword>
<feature type="region of interest" description="Disordered" evidence="13">
    <location>
        <begin position="1670"/>
        <end position="1714"/>
    </location>
</feature>
<feature type="region of interest" description="Disordered" evidence="13">
    <location>
        <begin position="572"/>
        <end position="597"/>
    </location>
</feature>
<feature type="transmembrane region" description="Helical" evidence="14">
    <location>
        <begin position="1548"/>
        <end position="1566"/>
    </location>
</feature>
<dbReference type="EMBL" id="JASJQH010000060">
    <property type="protein sequence ID" value="KAK9767698.1"/>
    <property type="molecule type" value="Genomic_DNA"/>
</dbReference>
<evidence type="ECO:0000313" key="18">
    <source>
        <dbReference type="Proteomes" id="UP001479436"/>
    </source>
</evidence>
<feature type="binding site" evidence="12">
    <location>
        <begin position="115"/>
        <end position="122"/>
    </location>
    <ligand>
        <name>ATP</name>
        <dbReference type="ChEBI" id="CHEBI:30616"/>
    </ligand>
</feature>
<evidence type="ECO:0000259" key="15">
    <source>
        <dbReference type="PROSITE" id="PS51456"/>
    </source>
</evidence>
<dbReference type="Gene3D" id="1.10.10.60">
    <property type="entry name" value="Homeodomain-like"/>
    <property type="match status" value="1"/>
</dbReference>
<feature type="transmembrane region" description="Helical" evidence="14">
    <location>
        <begin position="1147"/>
        <end position="1169"/>
    </location>
</feature>
<evidence type="ECO:0000256" key="6">
    <source>
        <dbReference type="ARBA" id="ARBA00022692"/>
    </source>
</evidence>
<evidence type="ECO:0000256" key="11">
    <source>
        <dbReference type="ARBA" id="ARBA00023180"/>
    </source>
</evidence>
<keyword evidence="3" id="KW-1003">Cell membrane</keyword>
<dbReference type="InterPro" id="IPR001609">
    <property type="entry name" value="Myosin_head_motor_dom-like"/>
</dbReference>
<evidence type="ECO:0000256" key="7">
    <source>
        <dbReference type="ARBA" id="ARBA00022989"/>
    </source>
</evidence>
<keyword evidence="12" id="KW-0067">ATP-binding</keyword>
<dbReference type="InterPro" id="IPR014876">
    <property type="entry name" value="DEK_C"/>
</dbReference>
<dbReference type="Gene3D" id="1.20.58.530">
    <property type="match status" value="1"/>
</dbReference>
<name>A0ABR2X1P9_9FUNG</name>
<dbReference type="SMART" id="SM00242">
    <property type="entry name" value="MYSc"/>
    <property type="match status" value="1"/>
</dbReference>
<dbReference type="Pfam" id="PF08766">
    <property type="entry name" value="DEK_C"/>
    <property type="match status" value="1"/>
</dbReference>
<keyword evidence="7 14" id="KW-1133">Transmembrane helix</keyword>
<keyword evidence="12" id="KW-0009">Actin-binding</keyword>
<keyword evidence="10 12" id="KW-0505">Motor protein</keyword>
<keyword evidence="8 12" id="KW-0518">Myosin</keyword>
<accession>A0ABR2X1P9</accession>
<dbReference type="Gene3D" id="1.10.10.820">
    <property type="match status" value="1"/>
</dbReference>
<keyword evidence="5" id="KW-0808">Transferase</keyword>
<dbReference type="PANTHER" id="PTHR22914:SF13">
    <property type="entry name" value="CHITIN SYNTHASE"/>
    <property type="match status" value="1"/>
</dbReference>
<feature type="region of interest" description="Disordered" evidence="13">
    <location>
        <begin position="735"/>
        <end position="771"/>
    </location>
</feature>
<dbReference type="PROSITE" id="PS51456">
    <property type="entry name" value="MYOSIN_MOTOR"/>
    <property type="match status" value="1"/>
</dbReference>